<proteinExistence type="predicted"/>
<feature type="compositionally biased region" description="Polar residues" evidence="1">
    <location>
        <begin position="133"/>
        <end position="154"/>
    </location>
</feature>
<feature type="region of interest" description="Disordered" evidence="1">
    <location>
        <begin position="54"/>
        <end position="106"/>
    </location>
</feature>
<dbReference type="OrthoDB" id="5398418at2759"/>
<protein>
    <submittedName>
        <fullName evidence="3">Uncharacterized protein</fullName>
    </submittedName>
</protein>
<accession>A0A5J5F098</accession>
<keyword evidence="2" id="KW-0812">Transmembrane</keyword>
<name>A0A5J5F098_9PEZI</name>
<reference evidence="3 4" key="1">
    <citation type="submission" date="2019-09" db="EMBL/GenBank/DDBJ databases">
        <title>Draft genome of the ectomycorrhizal ascomycete Sphaerosporella brunnea.</title>
        <authorList>
            <consortium name="DOE Joint Genome Institute"/>
            <person name="Benucci G.M."/>
            <person name="Marozzi G."/>
            <person name="Antonielli L."/>
            <person name="Sanchez S."/>
            <person name="Marco P."/>
            <person name="Wang X."/>
            <person name="Falini L.B."/>
            <person name="Barry K."/>
            <person name="Haridas S."/>
            <person name="Lipzen A."/>
            <person name="Labutti K."/>
            <person name="Grigoriev I.V."/>
            <person name="Murat C."/>
            <person name="Martin F."/>
            <person name="Albertini E."/>
            <person name="Donnini D."/>
            <person name="Bonito G."/>
        </authorList>
    </citation>
    <scope>NUCLEOTIDE SEQUENCE [LARGE SCALE GENOMIC DNA]</scope>
    <source>
        <strain evidence="3 4">Sb_GMNB300</strain>
    </source>
</reference>
<dbReference type="Proteomes" id="UP000326924">
    <property type="component" value="Unassembled WGS sequence"/>
</dbReference>
<evidence type="ECO:0000313" key="4">
    <source>
        <dbReference type="Proteomes" id="UP000326924"/>
    </source>
</evidence>
<feature type="region of interest" description="Disordered" evidence="1">
    <location>
        <begin position="129"/>
        <end position="215"/>
    </location>
</feature>
<evidence type="ECO:0000313" key="3">
    <source>
        <dbReference type="EMBL" id="KAA8908854.1"/>
    </source>
</evidence>
<evidence type="ECO:0000256" key="2">
    <source>
        <dbReference type="SAM" id="Phobius"/>
    </source>
</evidence>
<organism evidence="3 4">
    <name type="scientific">Sphaerosporella brunnea</name>
    <dbReference type="NCBI Taxonomy" id="1250544"/>
    <lineage>
        <taxon>Eukaryota</taxon>
        <taxon>Fungi</taxon>
        <taxon>Dikarya</taxon>
        <taxon>Ascomycota</taxon>
        <taxon>Pezizomycotina</taxon>
        <taxon>Pezizomycetes</taxon>
        <taxon>Pezizales</taxon>
        <taxon>Pyronemataceae</taxon>
        <taxon>Sphaerosporella</taxon>
    </lineage>
</organism>
<dbReference type="EMBL" id="VXIS01000064">
    <property type="protein sequence ID" value="KAA8908854.1"/>
    <property type="molecule type" value="Genomic_DNA"/>
</dbReference>
<keyword evidence="4" id="KW-1185">Reference proteome</keyword>
<keyword evidence="2" id="KW-1133">Transmembrane helix</keyword>
<sequence length="235" mass="25533">MAPTPKSLWWFRLPPDYDTAPSESAFLTVLVVFSFFGLCFLVVATWIRCVTGVSPPRRSSSRERRQRRRGGGGFQEWYRRRRSAPPPVIPPQKQWDKKRGGDGGRGGGACASLLAAAGPKAVGVGGGGGGGYNTFSPSQQQQRRASTPSLSGSPSAKRDMIRRSWSMPTPSGVGNHKIFKSAGRRKREFRGRKKSDAGGGHAQIRAWSSSGARGWRGYERGLDVVVEEAGSTPER</sequence>
<dbReference type="AlphaFoldDB" id="A0A5J5F098"/>
<dbReference type="InParanoid" id="A0A5J5F098"/>
<feature type="compositionally biased region" description="Basic residues" evidence="1">
    <location>
        <begin position="177"/>
        <end position="193"/>
    </location>
</feature>
<comment type="caution">
    <text evidence="3">The sequence shown here is derived from an EMBL/GenBank/DDBJ whole genome shotgun (WGS) entry which is preliminary data.</text>
</comment>
<feature type="transmembrane region" description="Helical" evidence="2">
    <location>
        <begin position="25"/>
        <end position="47"/>
    </location>
</feature>
<gene>
    <name evidence="3" type="ORF">FN846DRAFT_944457</name>
</gene>
<keyword evidence="2" id="KW-0472">Membrane</keyword>
<evidence type="ECO:0000256" key="1">
    <source>
        <dbReference type="SAM" id="MobiDB-lite"/>
    </source>
</evidence>